<dbReference type="EMBL" id="RQYT01000025">
    <property type="protein sequence ID" value="RRD48998.1"/>
    <property type="molecule type" value="Genomic_DNA"/>
</dbReference>
<dbReference type="SUPFAM" id="SSF53067">
    <property type="entry name" value="Actin-like ATPase domain"/>
    <property type="match status" value="1"/>
</dbReference>
<dbReference type="PANTHER" id="PTHR18964:SF149">
    <property type="entry name" value="BIFUNCTIONAL UDP-N-ACETYLGLUCOSAMINE 2-EPIMERASE_N-ACETYLMANNOSAMINE KINASE"/>
    <property type="match status" value="1"/>
</dbReference>
<evidence type="ECO:0000313" key="2">
    <source>
        <dbReference type="EMBL" id="RRD48998.1"/>
    </source>
</evidence>
<gene>
    <name evidence="2" type="ORF">EII35_10370</name>
</gene>
<comment type="caution">
    <text evidence="2">The sequence shown here is derived from an EMBL/GenBank/DDBJ whole genome shotgun (WGS) entry which is preliminary data.</text>
</comment>
<organism evidence="2 3">
    <name type="scientific">Arachnia propionica</name>
    <dbReference type="NCBI Taxonomy" id="1750"/>
    <lineage>
        <taxon>Bacteria</taxon>
        <taxon>Bacillati</taxon>
        <taxon>Actinomycetota</taxon>
        <taxon>Actinomycetes</taxon>
        <taxon>Propionibacteriales</taxon>
        <taxon>Propionibacteriaceae</taxon>
        <taxon>Arachnia</taxon>
    </lineage>
</organism>
<protein>
    <submittedName>
        <fullName evidence="2">ROK family protein</fullName>
    </submittedName>
</protein>
<accession>A0A3P1WSX9</accession>
<evidence type="ECO:0000256" key="1">
    <source>
        <dbReference type="ARBA" id="ARBA00006479"/>
    </source>
</evidence>
<sequence length="442" mass="47348">MDGVSVQQRCRTSQGGAVDSIPVRLVRRASTSQVLGVAWHGGTLCADDVMEHTGFTRSTTLQALGALIDLGLMEESTATGEAGNRGTGRPARWFRIRAEAGVLVGLEAGHRSMSVVVTDLVGEVRARRSVGIPDPEPSFRQDTTVRRRLAMAAVADALRGLELGPGDVVGLGIGVPAPVDDQGCSPEGQRGFWRVMHADLLESFRQDYRCVRMENDAALAALAERHFGAAKEQRNFVTLLAAWGLGAGVVLDGHLVRGARGGVGELGFLDRVPGVGGSQGVHEVVEKFIRSHWRADQLAEGHPWREFLEDRRPRESLLADLNADDPVTAPLFHALADRFANLFTLLATVYDPARIIVAGPVAGDIGAILEAARQRRRRDTGMPAPEIVASSLGHDVVPLGAAAAARELAMSEVIEWALIRRNLTQRPTQDEAATPPRAGSVP</sequence>
<dbReference type="OrthoDB" id="37575at2"/>
<dbReference type="InterPro" id="IPR000600">
    <property type="entry name" value="ROK"/>
</dbReference>
<proteinExistence type="inferred from homology"/>
<comment type="similarity">
    <text evidence="1">Belongs to the ROK (NagC/XylR) family.</text>
</comment>
<reference evidence="2 3" key="1">
    <citation type="submission" date="2018-11" db="EMBL/GenBank/DDBJ databases">
        <title>Genomes From Bacteria Associated with the Canine Oral Cavity: a Test Case for Automated Genome-Based Taxonomic Assignment.</title>
        <authorList>
            <person name="Coil D.A."/>
            <person name="Jospin G."/>
            <person name="Darling A.E."/>
            <person name="Wallis C."/>
            <person name="Davis I.J."/>
            <person name="Harris S."/>
            <person name="Eisen J.A."/>
            <person name="Holcombe L.J."/>
            <person name="O'Flynn C."/>
        </authorList>
    </citation>
    <scope>NUCLEOTIDE SEQUENCE [LARGE SCALE GENOMIC DNA]</scope>
    <source>
        <strain evidence="2 3">OH2822_COT-296</strain>
    </source>
</reference>
<dbReference type="InterPro" id="IPR043129">
    <property type="entry name" value="ATPase_NBD"/>
</dbReference>
<evidence type="ECO:0000313" key="3">
    <source>
        <dbReference type="Proteomes" id="UP000280935"/>
    </source>
</evidence>
<dbReference type="Gene3D" id="1.10.10.10">
    <property type="entry name" value="Winged helix-like DNA-binding domain superfamily/Winged helix DNA-binding domain"/>
    <property type="match status" value="1"/>
</dbReference>
<dbReference type="PANTHER" id="PTHR18964">
    <property type="entry name" value="ROK (REPRESSOR, ORF, KINASE) FAMILY"/>
    <property type="match status" value="1"/>
</dbReference>
<dbReference type="AlphaFoldDB" id="A0A3P1WSX9"/>
<dbReference type="InterPro" id="IPR036388">
    <property type="entry name" value="WH-like_DNA-bd_sf"/>
</dbReference>
<dbReference type="Pfam" id="PF00480">
    <property type="entry name" value="ROK"/>
    <property type="match status" value="1"/>
</dbReference>
<dbReference type="Gene3D" id="3.30.420.40">
    <property type="match status" value="2"/>
</dbReference>
<name>A0A3P1WSX9_9ACTN</name>
<dbReference type="Proteomes" id="UP000280935">
    <property type="component" value="Unassembled WGS sequence"/>
</dbReference>